<dbReference type="EMBL" id="HBDY01002782">
    <property type="protein sequence ID" value="CAD8230073.1"/>
    <property type="molecule type" value="Transcribed_RNA"/>
</dbReference>
<dbReference type="InterPro" id="IPR019734">
    <property type="entry name" value="TPR_rpt"/>
</dbReference>
<dbReference type="SUPFAM" id="SSF48452">
    <property type="entry name" value="TPR-like"/>
    <property type="match status" value="1"/>
</dbReference>
<evidence type="ECO:0000256" key="1">
    <source>
        <dbReference type="PROSITE-ProRule" id="PRU00339"/>
    </source>
</evidence>
<keyword evidence="1" id="KW-0802">TPR repeat</keyword>
<dbReference type="Gene3D" id="1.25.40.10">
    <property type="entry name" value="Tetratricopeptide repeat domain"/>
    <property type="match status" value="1"/>
</dbReference>
<feature type="region of interest" description="Disordered" evidence="2">
    <location>
        <begin position="510"/>
        <end position="558"/>
    </location>
</feature>
<protein>
    <submittedName>
        <fullName evidence="3">Uncharacterized protein</fullName>
    </submittedName>
</protein>
<sequence length="620" mass="65239">MADAAPVDDDDALFQQRAVELKDEGAKLFAARKYKEAAAAYDQGIKLVDGASAVAADLHASRGACFFHLRLYADAVADTTRALKISPGNATALVHRAKAYAATGQQKKAKADAAAALASDPSDDDAKATMDALEPKKEAKGLGGLGLQPKKKGKDAGGANSAESVMAQTAARAVEAQRQANAIKARQQQMAWGPPITVKAAAGDDVRSIIVPSMISHKDLITSLTRKFPDANAFEVKYTDASGALRPLTSRADFQAAAAAAAERADKSKPTLHGIPSVKLTLVEQGADEAPATATGDAATGDADMTDAAAGDAVVEIDEWILDFAALFREHLGIDAEAHLDLHAEGLDKCNEALEPHVSLADAEEMLKIAGDKFQEAAALALFNWGNVHMCGARKAMDGGRDPPLEEGGPPGAAIASAEKYDEVVERLDDAKGRYEAALKVKPDFHDAKIALAQRRYERARLLCAAAGLSGEAGVKNGSDSGHDAEARAKEAEAEFLAAVADFETVLAKLPEEPAKTEEEKKKAEADKAAREAAAKAAAAGQAPKEGEEPPPEPEPSMRAQVQVMWGNTLFEHSQMCARLKKPWRPLLDAAVAKFTDAGCAKGDIDQALKVHRGVRAESK</sequence>
<feature type="compositionally biased region" description="Low complexity" evidence="2">
    <location>
        <begin position="535"/>
        <end position="544"/>
    </location>
</feature>
<feature type="region of interest" description="Disordered" evidence="2">
    <location>
        <begin position="138"/>
        <end position="163"/>
    </location>
</feature>
<dbReference type="PANTHER" id="PTHR46183:SF8">
    <property type="entry name" value="PROTEIN CLMP1"/>
    <property type="match status" value="1"/>
</dbReference>
<accession>A0A7R9TAG9</accession>
<name>A0A7R9TAG9_MICPS</name>
<feature type="repeat" description="TPR" evidence="1">
    <location>
        <begin position="56"/>
        <end position="89"/>
    </location>
</feature>
<dbReference type="SUPFAM" id="SSF54277">
    <property type="entry name" value="CAD &amp; PB1 domains"/>
    <property type="match status" value="1"/>
</dbReference>
<gene>
    <name evidence="3" type="ORF">MPUS1402_LOCUS2112</name>
</gene>
<feature type="compositionally biased region" description="Basic and acidic residues" evidence="2">
    <location>
        <begin position="510"/>
        <end position="534"/>
    </location>
</feature>
<dbReference type="SMART" id="SM00028">
    <property type="entry name" value="TPR"/>
    <property type="match status" value="3"/>
</dbReference>
<dbReference type="PROSITE" id="PS50005">
    <property type="entry name" value="TPR"/>
    <property type="match status" value="1"/>
</dbReference>
<dbReference type="Gene3D" id="3.10.20.90">
    <property type="entry name" value="Phosphatidylinositol 3-kinase Catalytic Subunit, Chain A, domain 1"/>
    <property type="match status" value="1"/>
</dbReference>
<dbReference type="PANTHER" id="PTHR46183">
    <property type="entry name" value="PROTEIN CLMP1"/>
    <property type="match status" value="1"/>
</dbReference>
<organism evidence="3">
    <name type="scientific">Micromonas pusilla</name>
    <name type="common">Picoplanktonic green alga</name>
    <name type="synonym">Chromulina pusilla</name>
    <dbReference type="NCBI Taxonomy" id="38833"/>
    <lineage>
        <taxon>Eukaryota</taxon>
        <taxon>Viridiplantae</taxon>
        <taxon>Chlorophyta</taxon>
        <taxon>Mamiellophyceae</taxon>
        <taxon>Mamiellales</taxon>
        <taxon>Mamiellaceae</taxon>
        <taxon>Micromonas</taxon>
    </lineage>
</organism>
<proteinExistence type="predicted"/>
<dbReference type="InterPro" id="IPR044517">
    <property type="entry name" value="PHOX1-4"/>
</dbReference>
<dbReference type="InterPro" id="IPR011990">
    <property type="entry name" value="TPR-like_helical_dom_sf"/>
</dbReference>
<dbReference type="AlphaFoldDB" id="A0A7R9TAG9"/>
<evidence type="ECO:0000256" key="2">
    <source>
        <dbReference type="SAM" id="MobiDB-lite"/>
    </source>
</evidence>
<evidence type="ECO:0000313" key="3">
    <source>
        <dbReference type="EMBL" id="CAD8230073.1"/>
    </source>
</evidence>
<reference evidence="3" key="1">
    <citation type="submission" date="2021-01" db="EMBL/GenBank/DDBJ databases">
        <authorList>
            <person name="Corre E."/>
            <person name="Pelletier E."/>
            <person name="Niang G."/>
            <person name="Scheremetjew M."/>
            <person name="Finn R."/>
            <person name="Kale V."/>
            <person name="Holt S."/>
            <person name="Cochrane G."/>
            <person name="Meng A."/>
            <person name="Brown T."/>
            <person name="Cohen L."/>
        </authorList>
    </citation>
    <scope>NUCLEOTIDE SEQUENCE</scope>
    <source>
        <strain evidence="3">RCC1614</strain>
    </source>
</reference>